<name>A0ACB7TEB3_HYAAI</name>
<evidence type="ECO:0000313" key="1">
    <source>
        <dbReference type="EMBL" id="KAH6945350.1"/>
    </source>
</evidence>
<dbReference type="Proteomes" id="UP000821845">
    <property type="component" value="Chromosome 1"/>
</dbReference>
<proteinExistence type="predicted"/>
<gene>
    <name evidence="1" type="ORF">HPB50_007916</name>
</gene>
<sequence length="108" mass="12003">MAAHAQQAKVRKGMLFDSKPSSHRAKATADDQLTTRPVQSSARRDFRQPAASCELRVARISTAKTVDGYKWSKWSNSSQQTSASLGNHHMRTWFCSFTGPVPHCKIAL</sequence>
<protein>
    <submittedName>
        <fullName evidence="1">Uncharacterized protein</fullName>
    </submittedName>
</protein>
<organism evidence="1 2">
    <name type="scientific">Hyalomma asiaticum</name>
    <name type="common">Tick</name>
    <dbReference type="NCBI Taxonomy" id="266040"/>
    <lineage>
        <taxon>Eukaryota</taxon>
        <taxon>Metazoa</taxon>
        <taxon>Ecdysozoa</taxon>
        <taxon>Arthropoda</taxon>
        <taxon>Chelicerata</taxon>
        <taxon>Arachnida</taxon>
        <taxon>Acari</taxon>
        <taxon>Parasitiformes</taxon>
        <taxon>Ixodida</taxon>
        <taxon>Ixodoidea</taxon>
        <taxon>Ixodidae</taxon>
        <taxon>Hyalomminae</taxon>
        <taxon>Hyalomma</taxon>
    </lineage>
</organism>
<keyword evidence="2" id="KW-1185">Reference proteome</keyword>
<evidence type="ECO:0000313" key="2">
    <source>
        <dbReference type="Proteomes" id="UP000821845"/>
    </source>
</evidence>
<dbReference type="EMBL" id="CM023481">
    <property type="protein sequence ID" value="KAH6945350.1"/>
    <property type="molecule type" value="Genomic_DNA"/>
</dbReference>
<reference evidence="1" key="1">
    <citation type="submission" date="2020-05" db="EMBL/GenBank/DDBJ databases">
        <title>Large-scale comparative analyses of tick genomes elucidate their genetic diversity and vector capacities.</title>
        <authorList>
            <person name="Jia N."/>
            <person name="Wang J."/>
            <person name="Shi W."/>
            <person name="Du L."/>
            <person name="Sun Y."/>
            <person name="Zhan W."/>
            <person name="Jiang J."/>
            <person name="Wang Q."/>
            <person name="Zhang B."/>
            <person name="Ji P."/>
            <person name="Sakyi L.B."/>
            <person name="Cui X."/>
            <person name="Yuan T."/>
            <person name="Jiang B."/>
            <person name="Yang W."/>
            <person name="Lam T.T.-Y."/>
            <person name="Chang Q."/>
            <person name="Ding S."/>
            <person name="Wang X."/>
            <person name="Zhu J."/>
            <person name="Ruan X."/>
            <person name="Zhao L."/>
            <person name="Wei J."/>
            <person name="Que T."/>
            <person name="Du C."/>
            <person name="Cheng J."/>
            <person name="Dai P."/>
            <person name="Han X."/>
            <person name="Huang E."/>
            <person name="Gao Y."/>
            <person name="Liu J."/>
            <person name="Shao H."/>
            <person name="Ye R."/>
            <person name="Li L."/>
            <person name="Wei W."/>
            <person name="Wang X."/>
            <person name="Wang C."/>
            <person name="Yang T."/>
            <person name="Huo Q."/>
            <person name="Li W."/>
            <person name="Guo W."/>
            <person name="Chen H."/>
            <person name="Zhou L."/>
            <person name="Ni X."/>
            <person name="Tian J."/>
            <person name="Zhou Y."/>
            <person name="Sheng Y."/>
            <person name="Liu T."/>
            <person name="Pan Y."/>
            <person name="Xia L."/>
            <person name="Li J."/>
            <person name="Zhao F."/>
            <person name="Cao W."/>
        </authorList>
    </citation>
    <scope>NUCLEOTIDE SEQUENCE</scope>
    <source>
        <strain evidence="1">Hyas-2018</strain>
    </source>
</reference>
<accession>A0ACB7TEB3</accession>
<comment type="caution">
    <text evidence="1">The sequence shown here is derived from an EMBL/GenBank/DDBJ whole genome shotgun (WGS) entry which is preliminary data.</text>
</comment>